<dbReference type="AlphaFoldDB" id="A0A6V7YBG2"/>
<dbReference type="GO" id="GO:0016020">
    <property type="term" value="C:membrane"/>
    <property type="evidence" value="ECO:0007669"/>
    <property type="project" value="UniProtKB-SubCell"/>
</dbReference>
<keyword evidence="2 5" id="KW-0328">Glycosyltransferase</keyword>
<keyword evidence="3 5" id="KW-0808">Transferase</keyword>
<comment type="catalytic activity">
    <reaction evidence="4 6">
        <text>glucuronate acceptor + UDP-alpha-D-glucuronate = acceptor beta-D-glucuronoside + UDP + H(+)</text>
        <dbReference type="Rhea" id="RHEA:21032"/>
        <dbReference type="ChEBI" id="CHEBI:15378"/>
        <dbReference type="ChEBI" id="CHEBI:58052"/>
        <dbReference type="ChEBI" id="CHEBI:58223"/>
        <dbReference type="ChEBI" id="CHEBI:132367"/>
        <dbReference type="ChEBI" id="CHEBI:132368"/>
        <dbReference type="EC" id="2.4.1.17"/>
    </reaction>
</comment>
<dbReference type="EC" id="2.4.1.17" evidence="6"/>
<dbReference type="Pfam" id="PF00201">
    <property type="entry name" value="UDPGT"/>
    <property type="match status" value="1"/>
</dbReference>
<organism evidence="7 8">
    <name type="scientific">Meloidogyne enterolobii</name>
    <name type="common">Root-knot nematode worm</name>
    <name type="synonym">Meloidogyne mayaguensis</name>
    <dbReference type="NCBI Taxonomy" id="390850"/>
    <lineage>
        <taxon>Eukaryota</taxon>
        <taxon>Metazoa</taxon>
        <taxon>Ecdysozoa</taxon>
        <taxon>Nematoda</taxon>
        <taxon>Chromadorea</taxon>
        <taxon>Rhabditida</taxon>
        <taxon>Tylenchina</taxon>
        <taxon>Tylenchomorpha</taxon>
        <taxon>Tylenchoidea</taxon>
        <taxon>Meloidogynidae</taxon>
        <taxon>Meloidogyninae</taxon>
        <taxon>Meloidogyne</taxon>
    </lineage>
</organism>
<evidence type="ECO:0000256" key="2">
    <source>
        <dbReference type="ARBA" id="ARBA00022676"/>
    </source>
</evidence>
<sequence>MDVDNLKIMLDIFTNYKHCLFKVTLGKDHHLKRHYRKTNISFKGFVNQQEILAKENTKLFISHCGINSLTESIYAGVPLICIPDGGDQFYLSSLVEHLGIGFFVLPNQNFNEQIENALENIIGERNIYQNIYQEAVNKLRTKILDDFYDNNNPWIKSIFIGKIEEYIGE</sequence>
<comment type="similarity">
    <text evidence="1 5">Belongs to the UDP-glycosyltransferase family.</text>
</comment>
<dbReference type="PANTHER" id="PTHR48043">
    <property type="entry name" value="EG:EG0003.4 PROTEIN-RELATED"/>
    <property type="match status" value="1"/>
</dbReference>
<evidence type="ECO:0000256" key="3">
    <source>
        <dbReference type="ARBA" id="ARBA00022679"/>
    </source>
</evidence>
<evidence type="ECO:0000256" key="4">
    <source>
        <dbReference type="ARBA" id="ARBA00047475"/>
    </source>
</evidence>
<dbReference type="PANTHER" id="PTHR48043:SF145">
    <property type="entry name" value="FI06409P-RELATED"/>
    <property type="match status" value="1"/>
</dbReference>
<gene>
    <name evidence="7" type="ORF">MENT_LOCUS63115</name>
</gene>
<protein>
    <recommendedName>
        <fullName evidence="6">UDP-glucuronosyltransferase</fullName>
        <ecNumber evidence="6">2.4.1.17</ecNumber>
    </recommendedName>
</protein>
<dbReference type="PROSITE" id="PS00375">
    <property type="entry name" value="UDPGT"/>
    <property type="match status" value="1"/>
</dbReference>
<evidence type="ECO:0000256" key="5">
    <source>
        <dbReference type="RuleBase" id="RU003718"/>
    </source>
</evidence>
<dbReference type="OrthoDB" id="5818197at2759"/>
<dbReference type="Proteomes" id="UP000580250">
    <property type="component" value="Unassembled WGS sequence"/>
</dbReference>
<comment type="subcellular location">
    <subcellularLocation>
        <location evidence="6">Membrane</location>
        <topology evidence="6">Single-pass membrane protein</topology>
    </subcellularLocation>
</comment>
<evidence type="ECO:0000313" key="7">
    <source>
        <dbReference type="EMBL" id="CAD2209013.1"/>
    </source>
</evidence>
<proteinExistence type="inferred from homology"/>
<dbReference type="GO" id="GO:0015020">
    <property type="term" value="F:glucuronosyltransferase activity"/>
    <property type="evidence" value="ECO:0007669"/>
    <property type="project" value="UniProtKB-EC"/>
</dbReference>
<comment type="caution">
    <text evidence="7">The sequence shown here is derived from an EMBL/GenBank/DDBJ whole genome shotgun (WGS) entry which is preliminary data.</text>
</comment>
<evidence type="ECO:0000256" key="6">
    <source>
        <dbReference type="RuleBase" id="RU362059"/>
    </source>
</evidence>
<evidence type="ECO:0000256" key="1">
    <source>
        <dbReference type="ARBA" id="ARBA00009995"/>
    </source>
</evidence>
<dbReference type="Gene3D" id="3.40.50.2000">
    <property type="entry name" value="Glycogen Phosphorylase B"/>
    <property type="match status" value="1"/>
</dbReference>
<dbReference type="InterPro" id="IPR035595">
    <property type="entry name" value="UDP_glycos_trans_CS"/>
</dbReference>
<dbReference type="SUPFAM" id="SSF53756">
    <property type="entry name" value="UDP-Glycosyltransferase/glycogen phosphorylase"/>
    <property type="match status" value="1"/>
</dbReference>
<dbReference type="InterPro" id="IPR050271">
    <property type="entry name" value="UDP-glycosyltransferase"/>
</dbReference>
<evidence type="ECO:0000313" key="8">
    <source>
        <dbReference type="Proteomes" id="UP000580250"/>
    </source>
</evidence>
<accession>A0A6V7YBG2</accession>
<reference evidence="7 8" key="1">
    <citation type="submission" date="2020-08" db="EMBL/GenBank/DDBJ databases">
        <authorList>
            <person name="Koutsovoulos G."/>
            <person name="Danchin GJ E."/>
        </authorList>
    </citation>
    <scope>NUCLEOTIDE SEQUENCE [LARGE SCALE GENOMIC DNA]</scope>
</reference>
<name>A0A6V7YBG2_MELEN</name>
<dbReference type="EMBL" id="CAJEWN010003968">
    <property type="protein sequence ID" value="CAD2209013.1"/>
    <property type="molecule type" value="Genomic_DNA"/>
</dbReference>
<dbReference type="InterPro" id="IPR002213">
    <property type="entry name" value="UDP_glucos_trans"/>
</dbReference>